<dbReference type="AlphaFoldDB" id="A0A0V1BID1"/>
<sequence>MRTVEKRLAERGFDPRTSGWKIEIKCRRSGIKQLISENSFYCTIMNVDCRWLIDVSYLHRNLLSQLLRIITARNTSPARRTVRSRMSFSSNAGTALLSVQASTTHQLKCDN</sequence>
<evidence type="ECO:0000313" key="2">
    <source>
        <dbReference type="Proteomes" id="UP000054776"/>
    </source>
</evidence>
<protein>
    <submittedName>
        <fullName evidence="1">Uncharacterized protein</fullName>
    </submittedName>
</protein>
<name>A0A0V1BID1_TRISP</name>
<comment type="caution">
    <text evidence="1">The sequence shown here is derived from an EMBL/GenBank/DDBJ whole genome shotgun (WGS) entry which is preliminary data.</text>
</comment>
<accession>A0A0V1BID1</accession>
<proteinExistence type="predicted"/>
<dbReference type="EMBL" id="JYDH01000041">
    <property type="protein sequence ID" value="KRY36607.1"/>
    <property type="molecule type" value="Genomic_DNA"/>
</dbReference>
<dbReference type="InParanoid" id="A0A0V1BID1"/>
<keyword evidence="2" id="KW-1185">Reference proteome</keyword>
<reference evidence="1 2" key="1">
    <citation type="submission" date="2015-01" db="EMBL/GenBank/DDBJ databases">
        <title>Evolution of Trichinella species and genotypes.</title>
        <authorList>
            <person name="Korhonen P.K."/>
            <person name="Edoardo P."/>
            <person name="Giuseppe L.R."/>
            <person name="Gasser R.B."/>
        </authorList>
    </citation>
    <scope>NUCLEOTIDE SEQUENCE [LARGE SCALE GENOMIC DNA]</scope>
    <source>
        <strain evidence="1">ISS3</strain>
    </source>
</reference>
<organism evidence="1 2">
    <name type="scientific">Trichinella spiralis</name>
    <name type="common">Trichina worm</name>
    <dbReference type="NCBI Taxonomy" id="6334"/>
    <lineage>
        <taxon>Eukaryota</taxon>
        <taxon>Metazoa</taxon>
        <taxon>Ecdysozoa</taxon>
        <taxon>Nematoda</taxon>
        <taxon>Enoplea</taxon>
        <taxon>Dorylaimia</taxon>
        <taxon>Trichinellida</taxon>
        <taxon>Trichinellidae</taxon>
        <taxon>Trichinella</taxon>
    </lineage>
</organism>
<evidence type="ECO:0000313" key="1">
    <source>
        <dbReference type="EMBL" id="KRY36607.1"/>
    </source>
</evidence>
<dbReference type="Proteomes" id="UP000054776">
    <property type="component" value="Unassembled WGS sequence"/>
</dbReference>
<gene>
    <name evidence="1" type="ORF">T01_349</name>
</gene>